<feature type="chain" id="PRO_5030161036" description="VDE lipocalin domain-containing protein" evidence="1">
    <location>
        <begin position="23"/>
        <end position="384"/>
    </location>
</feature>
<gene>
    <name evidence="3" type="ORF">HAKA00212_LOCUS23272</name>
</gene>
<evidence type="ECO:0000256" key="1">
    <source>
        <dbReference type="SAM" id="SignalP"/>
    </source>
</evidence>
<name>A0A6V2ZBH3_HETAK</name>
<dbReference type="GO" id="GO:0010028">
    <property type="term" value="P:xanthophyll cycle"/>
    <property type="evidence" value="ECO:0007669"/>
    <property type="project" value="InterPro"/>
</dbReference>
<evidence type="ECO:0000259" key="2">
    <source>
        <dbReference type="Pfam" id="PF07137"/>
    </source>
</evidence>
<evidence type="ECO:0000313" key="3">
    <source>
        <dbReference type="EMBL" id="CAE0645834.1"/>
    </source>
</evidence>
<proteinExistence type="predicted"/>
<feature type="domain" description="VDE lipocalin" evidence="2">
    <location>
        <begin position="127"/>
        <end position="368"/>
    </location>
</feature>
<reference evidence="3" key="1">
    <citation type="submission" date="2021-01" db="EMBL/GenBank/DDBJ databases">
        <authorList>
            <person name="Corre E."/>
            <person name="Pelletier E."/>
            <person name="Niang G."/>
            <person name="Scheremetjew M."/>
            <person name="Finn R."/>
            <person name="Kale V."/>
            <person name="Holt S."/>
            <person name="Cochrane G."/>
            <person name="Meng A."/>
            <person name="Brown T."/>
            <person name="Cohen L."/>
        </authorList>
    </citation>
    <scope>NUCLEOTIDE SEQUENCE</scope>
    <source>
        <strain evidence="3">CCMP3107</strain>
    </source>
</reference>
<dbReference type="GO" id="GO:0046422">
    <property type="term" value="F:violaxanthin de-epoxidase activity"/>
    <property type="evidence" value="ECO:0007669"/>
    <property type="project" value="InterPro"/>
</dbReference>
<dbReference type="InterPro" id="IPR044682">
    <property type="entry name" value="VDE"/>
</dbReference>
<dbReference type="Gene3D" id="2.40.128.20">
    <property type="match status" value="1"/>
</dbReference>
<dbReference type="AlphaFoldDB" id="A0A6V2ZBH3"/>
<organism evidence="3">
    <name type="scientific">Heterosigma akashiwo</name>
    <name type="common">Chromophytic alga</name>
    <name type="synonym">Heterosigma carterae</name>
    <dbReference type="NCBI Taxonomy" id="2829"/>
    <lineage>
        <taxon>Eukaryota</taxon>
        <taxon>Sar</taxon>
        <taxon>Stramenopiles</taxon>
        <taxon>Ochrophyta</taxon>
        <taxon>Raphidophyceae</taxon>
        <taxon>Chattonellales</taxon>
        <taxon>Chattonellaceae</taxon>
        <taxon>Heterosigma</taxon>
    </lineage>
</organism>
<keyword evidence="1" id="KW-0732">Signal</keyword>
<dbReference type="PANTHER" id="PTHR33970:SF1">
    <property type="entry name" value="VIOLAXANTHIN DE-EPOXIDASE, CHLOROPLASTIC"/>
    <property type="match status" value="1"/>
</dbReference>
<dbReference type="EMBL" id="HBIU01052612">
    <property type="protein sequence ID" value="CAE0645834.1"/>
    <property type="molecule type" value="Transcribed_RNA"/>
</dbReference>
<feature type="signal peptide" evidence="1">
    <location>
        <begin position="1"/>
        <end position="22"/>
    </location>
</feature>
<dbReference type="SUPFAM" id="SSF50814">
    <property type="entry name" value="Lipocalins"/>
    <property type="match status" value="1"/>
</dbReference>
<dbReference type="InterPro" id="IPR012674">
    <property type="entry name" value="Calycin"/>
</dbReference>
<accession>A0A6V2ZBH3</accession>
<protein>
    <recommendedName>
        <fullName evidence="2">VDE lipocalin domain-containing protein</fullName>
    </recommendedName>
</protein>
<dbReference type="PANTHER" id="PTHR33970">
    <property type="entry name" value="VIOLAXANTHIN DE-EPOXIDASE, CHLOROPLASTIC-RELATED"/>
    <property type="match status" value="1"/>
</dbReference>
<sequence>MRFHEAPAFLFLFLLPPPVCWSLCRAPSPPRRNSLTVKQFLPKILEPPVIQQEEDGDALLRYVRNILLATAFGCAALIGSAPCEHSMGFGGSWTAIAATSSYGTQDQQPSHVSFETKCKGKSPPADVGCMTKNCATELLEAWNSPRGRKEILCLNTCGPNDTGCQMKCVNMHEDPTALKDFTSCVVGKHRCLPQRNEVGLNWVPPPNTLVQSFNLEDYLGHWYITHGMNQVLDCFPSQEHQWVGITSNTVQVDIAYEVESFNPRKPVSNVFYRRDMSETFFQSLESPGLMKASGETDLHQNDDWYILGANKEKGYMIVYYIGCNDAWCGYNGGNVYSRTPALSEEAKKEVEAITSAAGINFNSMCAVDHKKILLLAEDTSDLVG</sequence>
<dbReference type="InterPro" id="IPR010788">
    <property type="entry name" value="VDE_dom"/>
</dbReference>
<dbReference type="Pfam" id="PF07137">
    <property type="entry name" value="VDE"/>
    <property type="match status" value="1"/>
</dbReference>